<keyword evidence="3" id="KW-1185">Reference proteome</keyword>
<evidence type="ECO:0000313" key="2">
    <source>
        <dbReference type="EMBL" id="PWB86069.1"/>
    </source>
</evidence>
<dbReference type="PANTHER" id="PTHR34293:SF1">
    <property type="entry name" value="HTH-TYPE TRANSCRIPTIONAL REGULATOR TRMBL2"/>
    <property type="match status" value="1"/>
</dbReference>
<dbReference type="Proteomes" id="UP000245577">
    <property type="component" value="Unassembled WGS sequence"/>
</dbReference>
<organism evidence="2 3">
    <name type="scientific">Methanobrevibacter woesei</name>
    <dbReference type="NCBI Taxonomy" id="190976"/>
    <lineage>
        <taxon>Archaea</taxon>
        <taxon>Methanobacteriati</taxon>
        <taxon>Methanobacteriota</taxon>
        <taxon>Methanomada group</taxon>
        <taxon>Methanobacteria</taxon>
        <taxon>Methanobacteriales</taxon>
        <taxon>Methanobacteriaceae</taxon>
        <taxon>Methanobrevibacter</taxon>
    </lineage>
</organism>
<dbReference type="OrthoDB" id="30795at2157"/>
<protein>
    <submittedName>
        <fullName evidence="2">Sugar-specific transcriptional regulator TrmB</fullName>
    </submittedName>
</protein>
<comment type="caution">
    <text evidence="2">The sequence shown here is derived from an EMBL/GenBank/DDBJ whole genome shotgun (WGS) entry which is preliminary data.</text>
</comment>
<evidence type="ECO:0000313" key="3">
    <source>
        <dbReference type="Proteomes" id="UP000245577"/>
    </source>
</evidence>
<dbReference type="Gene3D" id="1.10.10.10">
    <property type="entry name" value="Winged helix-like DNA-binding domain superfamily/Winged helix DNA-binding domain"/>
    <property type="match status" value="1"/>
</dbReference>
<dbReference type="InterPro" id="IPR002831">
    <property type="entry name" value="Tscrpt_reg_TrmB_N"/>
</dbReference>
<dbReference type="Gene3D" id="3.30.870.10">
    <property type="entry name" value="Endonuclease Chain A"/>
    <property type="match status" value="1"/>
</dbReference>
<dbReference type="Pfam" id="PF01978">
    <property type="entry name" value="TrmB"/>
    <property type="match status" value="1"/>
</dbReference>
<sequence>MIQEHVNNLKKLGLSTYEATAYITLTSLISATAVKISEESTIPRTKIYDVLKSLAKKEYIEIENGRPLIYHVKSPLITLEKEKEKFTESLDKTIVTLNSIYEHEISQVQAPIWRISGIPNIIQKELEIIQRSKETLSLRIGFLFKDEYEAIINALVDKNNEVDINILASPYTYIENKKIDVIDLFKKEGLAIYKANIPFVKMITSDSKELLHIYAKFSEDKKSVIPYSAIGIWNQYEDIAKNYEDRFKKQLEKIKKQ</sequence>
<gene>
    <name evidence="2" type="ORF">MBBWO_09230</name>
</gene>
<evidence type="ECO:0000259" key="1">
    <source>
        <dbReference type="Pfam" id="PF01978"/>
    </source>
</evidence>
<dbReference type="InterPro" id="IPR036390">
    <property type="entry name" value="WH_DNA-bd_sf"/>
</dbReference>
<dbReference type="InterPro" id="IPR036388">
    <property type="entry name" value="WH-like_DNA-bd_sf"/>
</dbReference>
<name>A0A2U1S7N9_9EURY</name>
<dbReference type="AlphaFoldDB" id="A0A2U1S7N9"/>
<proteinExistence type="predicted"/>
<dbReference type="InterPro" id="IPR051797">
    <property type="entry name" value="TrmB-like"/>
</dbReference>
<feature type="domain" description="Transcription regulator TrmB N-terminal" evidence="1">
    <location>
        <begin position="9"/>
        <end position="75"/>
    </location>
</feature>
<accession>A0A2U1S7N9</accession>
<reference evidence="2 3" key="1">
    <citation type="submission" date="2017-03" db="EMBL/GenBank/DDBJ databases">
        <title>Genome sequence of Methanobrevibacter wosei.</title>
        <authorList>
            <person name="Poehlein A."/>
            <person name="Seedorf H."/>
            <person name="Daniel R."/>
        </authorList>
    </citation>
    <scope>NUCLEOTIDE SEQUENCE [LARGE SCALE GENOMIC DNA]</scope>
    <source>
        <strain evidence="2 3">DSM 11979</strain>
    </source>
</reference>
<dbReference type="PANTHER" id="PTHR34293">
    <property type="entry name" value="HTH-TYPE TRANSCRIPTIONAL REGULATOR TRMBL2"/>
    <property type="match status" value="1"/>
</dbReference>
<dbReference type="RefSeq" id="WP_116669708.1">
    <property type="nucleotide sequence ID" value="NZ_MZGU01000004.1"/>
</dbReference>
<dbReference type="EMBL" id="MZGU01000004">
    <property type="protein sequence ID" value="PWB86069.1"/>
    <property type="molecule type" value="Genomic_DNA"/>
</dbReference>
<dbReference type="SUPFAM" id="SSF46785">
    <property type="entry name" value="Winged helix' DNA-binding domain"/>
    <property type="match status" value="1"/>
</dbReference>